<sequence length="118" mass="13876">MRMKKILFIIMLSFLFNCREDAKVVESNKNVESIISIDDLKKNKISKVKDEIILLLNNEKLDRLYFKQKILPLIDKLVIYNKDNYQILKKIGDKVSKETNTEAFNLGIQNLKNELKKS</sequence>
<organism evidence="1 2">
    <name type="scientific">Mesoflavibacter zeaxanthinifaciens subsp. sabulilitoris</name>
    <dbReference type="NCBI Taxonomy" id="1520893"/>
    <lineage>
        <taxon>Bacteria</taxon>
        <taxon>Pseudomonadati</taxon>
        <taxon>Bacteroidota</taxon>
        <taxon>Flavobacteriia</taxon>
        <taxon>Flavobacteriales</taxon>
        <taxon>Flavobacteriaceae</taxon>
        <taxon>Mesoflavibacter</taxon>
    </lineage>
</organism>
<comment type="caution">
    <text evidence="1">The sequence shown here is derived from an EMBL/GenBank/DDBJ whole genome shotgun (WGS) entry which is preliminary data.</text>
</comment>
<evidence type="ECO:0000313" key="1">
    <source>
        <dbReference type="EMBL" id="PSG94523.1"/>
    </source>
</evidence>
<evidence type="ECO:0000313" key="2">
    <source>
        <dbReference type="Proteomes" id="UP000238430"/>
    </source>
</evidence>
<dbReference type="EMBL" id="PXOT01000010">
    <property type="protein sequence ID" value="PSG94523.1"/>
    <property type="molecule type" value="Genomic_DNA"/>
</dbReference>
<dbReference type="Proteomes" id="UP000238430">
    <property type="component" value="Unassembled WGS sequence"/>
</dbReference>
<protein>
    <submittedName>
        <fullName evidence="1">Uncharacterized protein</fullName>
    </submittedName>
</protein>
<reference evidence="1 2" key="1">
    <citation type="submission" date="2018-03" db="EMBL/GenBank/DDBJ databases">
        <title>Mesoflavibacter sp. HG37 and Mesoflavibacter sp. HG96 sp.nov., two marine bacteria isolated from seawater of Western Pacific Ocean.</title>
        <authorList>
            <person name="Cheng H."/>
            <person name="Wu Y.-H."/>
            <person name="Guo L.-L."/>
            <person name="Xu X.-W."/>
        </authorList>
    </citation>
    <scope>NUCLEOTIDE SEQUENCE [LARGE SCALE GENOMIC DNA]</scope>
    <source>
        <strain evidence="1 2">KCTC 42117</strain>
    </source>
</reference>
<accession>A0A2T1NNQ4</accession>
<gene>
    <name evidence="1" type="ORF">C7H61_00890</name>
</gene>
<name>A0A2T1NNQ4_9FLAO</name>
<dbReference type="AlphaFoldDB" id="A0A2T1NNQ4"/>
<keyword evidence="2" id="KW-1185">Reference proteome</keyword>
<proteinExistence type="predicted"/>